<evidence type="ECO:0008006" key="4">
    <source>
        <dbReference type="Google" id="ProtNLM"/>
    </source>
</evidence>
<keyword evidence="3" id="KW-1185">Reference proteome</keyword>
<proteinExistence type="predicted"/>
<evidence type="ECO:0000313" key="2">
    <source>
        <dbReference type="EMBL" id="BDI04841.1"/>
    </source>
</evidence>
<dbReference type="Proteomes" id="UP001057498">
    <property type="component" value="Chromosome"/>
</dbReference>
<name>A0ABN6PNV8_9BURK</name>
<gene>
    <name evidence="2" type="ORF">CATMQ487_18110</name>
</gene>
<dbReference type="InterPro" id="IPR011959">
    <property type="entry name" value="CHP02270"/>
</dbReference>
<accession>A0ABN6PNV8</accession>
<reference evidence="2" key="1">
    <citation type="submission" date="2022-04" db="EMBL/GenBank/DDBJ databases">
        <title>Whole genome sequence of Sphaerotilus sp. FB-5.</title>
        <authorList>
            <person name="Takeda M."/>
            <person name="Narihara S."/>
            <person name="Akimoto M."/>
            <person name="Akimoto R."/>
            <person name="Nishiyashiki S."/>
            <person name="Murakami T."/>
        </authorList>
    </citation>
    <scope>NUCLEOTIDE SEQUENCE</scope>
    <source>
        <strain evidence="2">FB-5</strain>
    </source>
</reference>
<protein>
    <recommendedName>
        <fullName evidence="4">TIGR02270 family protein</fullName>
    </recommendedName>
</protein>
<dbReference type="EMBL" id="AP025730">
    <property type="protein sequence ID" value="BDI04841.1"/>
    <property type="molecule type" value="Genomic_DNA"/>
</dbReference>
<organism evidence="2 3">
    <name type="scientific">Sphaerotilus microaerophilus</name>
    <dbReference type="NCBI Taxonomy" id="2914710"/>
    <lineage>
        <taxon>Bacteria</taxon>
        <taxon>Pseudomonadati</taxon>
        <taxon>Pseudomonadota</taxon>
        <taxon>Betaproteobacteria</taxon>
        <taxon>Burkholderiales</taxon>
        <taxon>Sphaerotilaceae</taxon>
        <taxon>Sphaerotilus</taxon>
    </lineage>
</organism>
<dbReference type="RefSeq" id="WP_251972930.1">
    <property type="nucleotide sequence ID" value="NZ_AP025730.1"/>
</dbReference>
<evidence type="ECO:0000313" key="3">
    <source>
        <dbReference type="Proteomes" id="UP001057498"/>
    </source>
</evidence>
<sequence>MPAFSRPPIPAIVSQHVEEAAHLRHVRSVLVRAPHVKLHQLGRLDERIAAHLDGIAVAGDFGLQLCRQALESPTAGPVFALAVQALESRDEAGLQRLFALAAAEPAAERGLLSAFGWVPADALRGTIRDLLASGDALRQATGLAACAMHRVDPGAALVAALGAKDERLRLRALRVAGEVGRQDVLPQVEAALQLALQTGSAATSASDPASAAALFWSARSALLLGQHGVALDALANVAEGVGPHSDAAATWALKALDLERARAHLRYWAARSRETTPAAAMARRRLIQRCGVVGDPHVIPWLIQQMADLSVSRLAGEAFTAITGADLAGLDLERKPPEDAGDGRYGGPTEDPADDHVALDEDESLPWPDAARVQGWWEQHQGNFPAGQRFFLGQPPSPTHALTVLREGMQRQRTDAAQWRALLAPGEQALFPTAAPTRRQQRWLQATAH</sequence>
<feature type="compositionally biased region" description="Basic and acidic residues" evidence="1">
    <location>
        <begin position="331"/>
        <end position="342"/>
    </location>
</feature>
<evidence type="ECO:0000256" key="1">
    <source>
        <dbReference type="SAM" id="MobiDB-lite"/>
    </source>
</evidence>
<feature type="region of interest" description="Disordered" evidence="1">
    <location>
        <begin position="330"/>
        <end position="355"/>
    </location>
</feature>
<dbReference type="NCBIfam" id="TIGR02270">
    <property type="entry name" value="TIGR02270 family protein"/>
    <property type="match status" value="1"/>
</dbReference>